<feature type="transmembrane region" description="Helical" evidence="6">
    <location>
        <begin position="491"/>
        <end position="515"/>
    </location>
</feature>
<feature type="transmembrane region" description="Helical" evidence="6">
    <location>
        <begin position="357"/>
        <end position="376"/>
    </location>
</feature>
<dbReference type="Pfam" id="PF02687">
    <property type="entry name" value="FtsX"/>
    <property type="match status" value="2"/>
</dbReference>
<comment type="subcellular location">
    <subcellularLocation>
        <location evidence="1">Cell membrane</location>
        <topology evidence="1">Multi-pass membrane protein</topology>
    </subcellularLocation>
</comment>
<dbReference type="Proteomes" id="UP001172082">
    <property type="component" value="Unassembled WGS sequence"/>
</dbReference>
<feature type="transmembrane region" description="Helical" evidence="6">
    <location>
        <begin position="448"/>
        <end position="470"/>
    </location>
</feature>
<reference evidence="9" key="1">
    <citation type="submission" date="2023-06" db="EMBL/GenBank/DDBJ databases">
        <title>Genomic of Parafulvivirga corallium.</title>
        <authorList>
            <person name="Wang G."/>
        </authorList>
    </citation>
    <scope>NUCLEOTIDE SEQUENCE</scope>
    <source>
        <strain evidence="9">BMA10</strain>
    </source>
</reference>
<dbReference type="PANTHER" id="PTHR30572">
    <property type="entry name" value="MEMBRANE COMPONENT OF TRANSPORTER-RELATED"/>
    <property type="match status" value="1"/>
</dbReference>
<keyword evidence="4 6" id="KW-1133">Transmembrane helix</keyword>
<dbReference type="EMBL" id="JAUJEA010000002">
    <property type="protein sequence ID" value="MDN5200994.1"/>
    <property type="molecule type" value="Genomic_DNA"/>
</dbReference>
<gene>
    <name evidence="9" type="ORF">QQ008_06470</name>
</gene>
<feature type="domain" description="ABC3 transporter permease C-terminal" evidence="7">
    <location>
        <begin position="360"/>
        <end position="475"/>
    </location>
</feature>
<evidence type="ECO:0000313" key="9">
    <source>
        <dbReference type="EMBL" id="MDN5200994.1"/>
    </source>
</evidence>
<feature type="transmembrane region" description="Helical" evidence="6">
    <location>
        <begin position="94"/>
        <end position="115"/>
    </location>
</feature>
<protein>
    <submittedName>
        <fullName evidence="9">ABC transporter permease</fullName>
    </submittedName>
</protein>
<dbReference type="InterPro" id="IPR003838">
    <property type="entry name" value="ABC3_permease_C"/>
</dbReference>
<evidence type="ECO:0000256" key="1">
    <source>
        <dbReference type="ARBA" id="ARBA00004651"/>
    </source>
</evidence>
<evidence type="ECO:0000259" key="7">
    <source>
        <dbReference type="Pfam" id="PF02687"/>
    </source>
</evidence>
<feature type="transmembrane region" description="Helical" evidence="6">
    <location>
        <begin position="825"/>
        <end position="843"/>
    </location>
</feature>
<evidence type="ECO:0000256" key="4">
    <source>
        <dbReference type="ARBA" id="ARBA00022989"/>
    </source>
</evidence>
<keyword evidence="10" id="KW-1185">Reference proteome</keyword>
<evidence type="ECO:0000256" key="2">
    <source>
        <dbReference type="ARBA" id="ARBA00022475"/>
    </source>
</evidence>
<organism evidence="9 10">
    <name type="scientific">Splendidivirga corallicola</name>
    <dbReference type="NCBI Taxonomy" id="3051826"/>
    <lineage>
        <taxon>Bacteria</taxon>
        <taxon>Pseudomonadati</taxon>
        <taxon>Bacteroidota</taxon>
        <taxon>Cytophagia</taxon>
        <taxon>Cytophagales</taxon>
        <taxon>Splendidivirgaceae</taxon>
        <taxon>Splendidivirga</taxon>
    </lineage>
</organism>
<sequence length="862" mass="98306">MKPSPPHRALKFLRWFCQEDYIEEIEGDLTEVFEKQYEQSQTKARRKFTWSVIRYFRPEFIKSFKSSSNPNTIAMFRHNFLLTFRNFKRYKSSFFINLVGLSTGLACSLLIYLWVADELRMDKFHKDDSQIFQVLENFDEATGLRTGETTSGYMAESLAADMPEVEYSVAVLTYPERKTLSVEDKNLKASGRYVGKDFFKIFSFPIVQGNPDKIWLNKNTILVSEALALKLFNTTENIIGRTIKFQHDQEFFVSGIFSTIPSNSSQQFDFLLSFEEFVADRQNYLDWGNTPANAYVKLKSGVNVDDFNGKIADYVQIKRNKKVRYRTPFLARYSDRYLYGKYENGIQSGGRIEYVKLFSIIALFILGIACINFMNLSTAKASRRTREVGIKKTIGASRKSLIHYYLGESTLMAFLSALAAVGLVLLLLPQFNEITGKHLVLNPDIELILSLLGVVLLTGLVSGSYPALYLSGFNPVVILKGKLSNAMGEVWARKGLVILQFSISVILIVSVLVVYKQIEFVQSKNLGFTKDNVIFFDREGKLEEEEHIEAFLHEVENLPGVLSASVTSHGLSGADWGVYGFEWEGKDPNDNTHFEHMTVYFDVMEILEMELRSGRTFSKDFGSEFTKVIFNEAAIEHMALKDPIGEKIKFWGMDKEIIGVVKNFHFESLHESIRPLMISFWPSKTKRFIVKIEGGKEKEVIDGLQKFYRGYNPGFALDYKFLDSEYQLQYVAEQRVATLSHYFAGLAILISCLGLFGLATFTAERRIKEIGIRKILGSSIWGIVRLLSGDFGKMVMAAVAIALPISYFIVAKWLESFAYRIDLKWWFFIGAGVMALFIAWLTVGIQTIKAARINPTECLKDE</sequence>
<feature type="domain" description="ABC3 transporter permease C-terminal" evidence="7">
    <location>
        <begin position="743"/>
        <end position="855"/>
    </location>
</feature>
<keyword evidence="3 6" id="KW-0812">Transmembrane</keyword>
<evidence type="ECO:0000313" key="10">
    <source>
        <dbReference type="Proteomes" id="UP001172082"/>
    </source>
</evidence>
<accession>A0ABT8KJW6</accession>
<evidence type="ECO:0000259" key="8">
    <source>
        <dbReference type="Pfam" id="PF12704"/>
    </source>
</evidence>
<name>A0ABT8KJW6_9BACT</name>
<dbReference type="NCBIfam" id="NF038404">
    <property type="entry name" value="perm_prefix_2"/>
    <property type="match status" value="1"/>
</dbReference>
<feature type="transmembrane region" description="Helical" evidence="6">
    <location>
        <begin position="794"/>
        <end position="813"/>
    </location>
</feature>
<feature type="transmembrane region" description="Helical" evidence="6">
    <location>
        <begin position="401"/>
        <end position="428"/>
    </location>
</feature>
<keyword evidence="5 6" id="KW-0472">Membrane</keyword>
<comment type="caution">
    <text evidence="9">The sequence shown here is derived from an EMBL/GenBank/DDBJ whole genome shotgun (WGS) entry which is preliminary data.</text>
</comment>
<dbReference type="Pfam" id="PF12704">
    <property type="entry name" value="MacB_PCD"/>
    <property type="match status" value="1"/>
</dbReference>
<evidence type="ECO:0000256" key="3">
    <source>
        <dbReference type="ARBA" id="ARBA00022692"/>
    </source>
</evidence>
<dbReference type="RefSeq" id="WP_346751024.1">
    <property type="nucleotide sequence ID" value="NZ_JAUJEA010000002.1"/>
</dbReference>
<feature type="domain" description="MacB-like periplasmic core" evidence="8">
    <location>
        <begin position="95"/>
        <end position="313"/>
    </location>
</feature>
<feature type="transmembrane region" description="Helical" evidence="6">
    <location>
        <begin position="742"/>
        <end position="763"/>
    </location>
</feature>
<dbReference type="PANTHER" id="PTHR30572:SF18">
    <property type="entry name" value="ABC-TYPE MACROLIDE FAMILY EXPORT SYSTEM PERMEASE COMPONENT 2"/>
    <property type="match status" value="1"/>
</dbReference>
<keyword evidence="2" id="KW-1003">Cell membrane</keyword>
<dbReference type="InterPro" id="IPR047699">
    <property type="entry name" value="Permease_put_prefix"/>
</dbReference>
<dbReference type="InterPro" id="IPR050250">
    <property type="entry name" value="Macrolide_Exporter_MacB"/>
</dbReference>
<evidence type="ECO:0000256" key="6">
    <source>
        <dbReference type="SAM" id="Phobius"/>
    </source>
</evidence>
<proteinExistence type="predicted"/>
<dbReference type="InterPro" id="IPR025857">
    <property type="entry name" value="MacB_PCD"/>
</dbReference>
<evidence type="ECO:0000256" key="5">
    <source>
        <dbReference type="ARBA" id="ARBA00023136"/>
    </source>
</evidence>